<dbReference type="STRING" id="75913.A0A0K0EW87"/>
<evidence type="ECO:0000256" key="1">
    <source>
        <dbReference type="RuleBase" id="RU368040"/>
    </source>
</evidence>
<proteinExistence type="inferred from homology"/>
<dbReference type="GO" id="GO:0005777">
    <property type="term" value="C:peroxisome"/>
    <property type="evidence" value="ECO:0007669"/>
    <property type="project" value="UniProtKB-SubCell"/>
</dbReference>
<dbReference type="InterPro" id="IPR008518">
    <property type="entry name" value="Mff/Tango-11"/>
</dbReference>
<keyword evidence="1" id="KW-0812">Transmembrane</keyword>
<keyword evidence="1" id="KW-1133">Transmembrane helix</keyword>
<evidence type="ECO:0000313" key="4">
    <source>
        <dbReference type="WBParaSite" id="SVE_0078600.1"/>
    </source>
</evidence>
<dbReference type="GO" id="GO:0005741">
    <property type="term" value="C:mitochondrial outer membrane"/>
    <property type="evidence" value="ECO:0007669"/>
    <property type="project" value="UniProtKB-SubCell"/>
</dbReference>
<comment type="subcellular location">
    <subcellularLocation>
        <location evidence="1">Mitochondrion outer membrane</location>
        <topology evidence="1">Single-pass type IV membrane protein</topology>
    </subcellularLocation>
    <subcellularLocation>
        <location evidence="1">Peroxisome</location>
    </subcellularLocation>
</comment>
<dbReference type="GO" id="GO:0090314">
    <property type="term" value="P:positive regulation of protein targeting to membrane"/>
    <property type="evidence" value="ECO:0007669"/>
    <property type="project" value="UniProtKB-UniRule"/>
</dbReference>
<keyword evidence="2" id="KW-0175">Coiled coil</keyword>
<reference evidence="3" key="1">
    <citation type="submission" date="2014-07" db="EMBL/GenBank/DDBJ databases">
        <authorList>
            <person name="Martin A.A"/>
            <person name="De Silva N."/>
        </authorList>
    </citation>
    <scope>NUCLEOTIDE SEQUENCE</scope>
</reference>
<name>A0A0K0EW87_STRVS</name>
<dbReference type="AlphaFoldDB" id="A0A0K0EW87"/>
<evidence type="ECO:0000256" key="2">
    <source>
        <dbReference type="SAM" id="Coils"/>
    </source>
</evidence>
<sequence>MPPSKNYHINIYPHSLERDFYYNLLDFEEELLSINNNSLVMAGIMQIPDHISGTGHEKLLEPNLNDYNGRSMTSSMMRVPERIIFGKDGALYGFTEPPIDGISYDEYEYENNRIQLQELPSKLTANEYIETDSVEGAMENHSITSIAVEENAIRELKMLKRQLARLAVRVYEIEDELEKRKSRDWQSLAMYSFVGIALVIAFNMFSNRNTRIF</sequence>
<protein>
    <recommendedName>
        <fullName evidence="1">Mitochondrial fission factor</fullName>
    </recommendedName>
</protein>
<keyword evidence="1" id="KW-1000">Mitochondrion outer membrane</keyword>
<dbReference type="PANTHER" id="PTHR16501:SF6">
    <property type="entry name" value="TRANSPORT AND GOLGI ORGANIZATION PROTEIN 11"/>
    <property type="match status" value="1"/>
</dbReference>
<organism evidence="3 4">
    <name type="scientific">Strongyloides venezuelensis</name>
    <name type="common">Threadworm</name>
    <dbReference type="NCBI Taxonomy" id="75913"/>
    <lineage>
        <taxon>Eukaryota</taxon>
        <taxon>Metazoa</taxon>
        <taxon>Ecdysozoa</taxon>
        <taxon>Nematoda</taxon>
        <taxon>Chromadorea</taxon>
        <taxon>Rhabditida</taxon>
        <taxon>Tylenchina</taxon>
        <taxon>Panagrolaimomorpha</taxon>
        <taxon>Strongyloidoidea</taxon>
        <taxon>Strongyloididae</taxon>
        <taxon>Strongyloides</taxon>
    </lineage>
</organism>
<dbReference type="Proteomes" id="UP000035680">
    <property type="component" value="Unassembled WGS sequence"/>
</dbReference>
<feature type="transmembrane region" description="Helical" evidence="1">
    <location>
        <begin position="188"/>
        <end position="205"/>
    </location>
</feature>
<dbReference type="WBParaSite" id="SVE_0078600.1">
    <property type="protein sequence ID" value="SVE_0078600.1"/>
    <property type="gene ID" value="SVE_0078600"/>
</dbReference>
<dbReference type="PANTHER" id="PTHR16501">
    <property type="entry name" value="TRANSPORT AND GOLGI ORGANIZATION PROTEIN 11"/>
    <property type="match status" value="1"/>
</dbReference>
<keyword evidence="1" id="KW-0496">Mitochondrion</keyword>
<keyword evidence="1" id="KW-0472">Membrane</keyword>
<keyword evidence="1" id="KW-0576">Peroxisome</keyword>
<comment type="similarity">
    <text evidence="1">Belongs to the Tango11 family.</text>
</comment>
<comment type="function">
    <text evidence="1">Plays a role in mitochondrial and peroxisomal fission. Promotes the recruitment and association of the fission mediator dynamin-related protein 1 (DNM1L) to the mitochondrial surface.</text>
</comment>
<feature type="coiled-coil region" evidence="2">
    <location>
        <begin position="149"/>
        <end position="176"/>
    </location>
</feature>
<dbReference type="GO" id="GO:0000266">
    <property type="term" value="P:mitochondrial fission"/>
    <property type="evidence" value="ECO:0007669"/>
    <property type="project" value="UniProtKB-UniRule"/>
</dbReference>
<evidence type="ECO:0000313" key="3">
    <source>
        <dbReference type="Proteomes" id="UP000035680"/>
    </source>
</evidence>
<dbReference type="GO" id="GO:0090141">
    <property type="term" value="P:positive regulation of mitochondrial fission"/>
    <property type="evidence" value="ECO:0007669"/>
    <property type="project" value="UniProtKB-UniRule"/>
</dbReference>
<accession>A0A0K0EW87</accession>
<keyword evidence="3" id="KW-1185">Reference proteome</keyword>
<reference evidence="4" key="2">
    <citation type="submission" date="2015-08" db="UniProtKB">
        <authorList>
            <consortium name="WormBaseParasite"/>
        </authorList>
    </citation>
    <scope>IDENTIFICATION</scope>
</reference>